<accession>A0AAW6TA39</accession>
<reference evidence="6 7" key="1">
    <citation type="submission" date="2023-04" db="EMBL/GenBank/DDBJ databases">
        <title>Klugiella caeni sp. nov. isolated from the sludge of biochemical tank.</title>
        <authorList>
            <person name="Geng K."/>
        </authorList>
    </citation>
    <scope>NUCLEOTIDE SEQUENCE [LARGE SCALE GENOMIC DNA]</scope>
    <source>
        <strain evidence="6 7">YN-L-19</strain>
    </source>
</reference>
<comment type="caution">
    <text evidence="6">The sequence shown here is derived from an EMBL/GenBank/DDBJ whole genome shotgun (WGS) entry which is preliminary data.</text>
</comment>
<dbReference type="GO" id="GO:0070041">
    <property type="term" value="F:rRNA (uridine-C5-)-methyltransferase activity"/>
    <property type="evidence" value="ECO:0007669"/>
    <property type="project" value="TreeGrafter"/>
</dbReference>
<evidence type="ECO:0000256" key="3">
    <source>
        <dbReference type="ARBA" id="ARBA00022691"/>
    </source>
</evidence>
<keyword evidence="1 4" id="KW-0489">Methyltransferase</keyword>
<evidence type="ECO:0000256" key="4">
    <source>
        <dbReference type="PROSITE-ProRule" id="PRU01024"/>
    </source>
</evidence>
<proteinExistence type="inferred from homology"/>
<evidence type="ECO:0000313" key="7">
    <source>
        <dbReference type="Proteomes" id="UP001321506"/>
    </source>
</evidence>
<dbReference type="Gene3D" id="2.40.50.1070">
    <property type="match status" value="1"/>
</dbReference>
<feature type="binding site" evidence="4">
    <location>
        <position position="268"/>
    </location>
    <ligand>
        <name>S-adenosyl-L-methionine</name>
        <dbReference type="ChEBI" id="CHEBI:59789"/>
    </ligand>
</feature>
<dbReference type="PROSITE" id="PS51687">
    <property type="entry name" value="SAM_MT_RNA_M5U"/>
    <property type="match status" value="1"/>
</dbReference>
<feature type="active site" evidence="5">
    <location>
        <position position="338"/>
    </location>
</feature>
<feature type="binding site" evidence="4">
    <location>
        <position position="240"/>
    </location>
    <ligand>
        <name>S-adenosyl-L-methionine</name>
        <dbReference type="ChEBI" id="CHEBI:59789"/>
    </ligand>
</feature>
<evidence type="ECO:0000256" key="2">
    <source>
        <dbReference type="ARBA" id="ARBA00022679"/>
    </source>
</evidence>
<dbReference type="InterPro" id="IPR029063">
    <property type="entry name" value="SAM-dependent_MTases_sf"/>
</dbReference>
<dbReference type="Pfam" id="PF05958">
    <property type="entry name" value="tRNA_U5-meth_tr"/>
    <property type="match status" value="1"/>
</dbReference>
<dbReference type="GO" id="GO:0070475">
    <property type="term" value="P:rRNA base methylation"/>
    <property type="evidence" value="ECO:0007669"/>
    <property type="project" value="TreeGrafter"/>
</dbReference>
<dbReference type="Gene3D" id="3.40.50.150">
    <property type="entry name" value="Vaccinia Virus protein VP39"/>
    <property type="match status" value="1"/>
</dbReference>
<dbReference type="PANTHER" id="PTHR11061:SF30">
    <property type="entry name" value="TRNA (URACIL(54)-C(5))-METHYLTRANSFERASE"/>
    <property type="match status" value="1"/>
</dbReference>
<name>A0AAW6TA39_9MICO</name>
<dbReference type="PROSITE" id="PS01230">
    <property type="entry name" value="TRMA_1"/>
    <property type="match status" value="1"/>
</dbReference>
<feature type="binding site" evidence="4">
    <location>
        <position position="211"/>
    </location>
    <ligand>
        <name>S-adenosyl-L-methionine</name>
        <dbReference type="ChEBI" id="CHEBI:59789"/>
    </ligand>
</feature>
<dbReference type="AlphaFoldDB" id="A0AAW6TA39"/>
<protein>
    <submittedName>
        <fullName evidence="6">23S rRNA (Uracil(747)-C(5))-methyltransferase RlmC</fullName>
    </submittedName>
</protein>
<dbReference type="NCBIfam" id="NF002909">
    <property type="entry name" value="PRK03522.2-1"/>
    <property type="match status" value="1"/>
</dbReference>
<keyword evidence="7" id="KW-1185">Reference proteome</keyword>
<dbReference type="PANTHER" id="PTHR11061">
    <property type="entry name" value="RNA M5U METHYLTRANSFERASE"/>
    <property type="match status" value="1"/>
</dbReference>
<sequence>MQCAYFDAAVCGSCTLMGQSYDEQLAGKDRHARHLLAAHRTIEWMPPVASRETGFRNKVKMVVGGSQQHPTLGILDAGGAGVDLRDCGILQPGLRATFPALAEFIGLAKLEPYSVPRRRGELKNLILTESPAGELLLRFVLRTTEALPRIRKHLPALLERMPQLRVASANLLPEHKAVVEGAEEIPLTEQQTLTMEVNGIRMMLRPQSFFQTNTEIAAALYRQAREWVDEVGPSSVWDLYCGVGGFALHSALTDANSGAPGREVVGVEASAEAIESARLAARSMPGLRFVTSDATAFAVEHSGAPDLVIVNPPRRGIGSTLAEWLEGSGVRHVVYSSCNAQSLAKDLERMPSLLPVRARVLDMFPHTGHYEVITLLERR</sequence>
<dbReference type="RefSeq" id="WP_281489481.1">
    <property type="nucleotide sequence ID" value="NZ_JASATX010000007.1"/>
</dbReference>
<dbReference type="InterPro" id="IPR030390">
    <property type="entry name" value="MeTrfase_TrmA_AS"/>
</dbReference>
<feature type="active site" description="Nucleophile" evidence="4">
    <location>
        <position position="338"/>
    </location>
</feature>
<gene>
    <name evidence="6" type="primary">rlmC</name>
    <name evidence="6" type="ORF">QF206_12000</name>
</gene>
<feature type="binding site" evidence="4">
    <location>
        <position position="311"/>
    </location>
    <ligand>
        <name>S-adenosyl-L-methionine</name>
        <dbReference type="ChEBI" id="CHEBI:59789"/>
    </ligand>
</feature>
<evidence type="ECO:0000256" key="1">
    <source>
        <dbReference type="ARBA" id="ARBA00022603"/>
    </source>
</evidence>
<evidence type="ECO:0000256" key="5">
    <source>
        <dbReference type="PROSITE-ProRule" id="PRU10015"/>
    </source>
</evidence>
<dbReference type="InterPro" id="IPR010280">
    <property type="entry name" value="U5_MeTrfase_fam"/>
</dbReference>
<dbReference type="InterPro" id="IPR030391">
    <property type="entry name" value="MeTrfase_TrmA_CS"/>
</dbReference>
<dbReference type="CDD" id="cd02440">
    <property type="entry name" value="AdoMet_MTases"/>
    <property type="match status" value="1"/>
</dbReference>
<organism evidence="6 7">
    <name type="scientific">Ruicaihuangia caeni</name>
    <dbReference type="NCBI Taxonomy" id="3042517"/>
    <lineage>
        <taxon>Bacteria</taxon>
        <taxon>Bacillati</taxon>
        <taxon>Actinomycetota</taxon>
        <taxon>Actinomycetes</taxon>
        <taxon>Micrococcales</taxon>
        <taxon>Microbacteriaceae</taxon>
        <taxon>Ruicaihuangia</taxon>
    </lineage>
</organism>
<dbReference type="PROSITE" id="PS01231">
    <property type="entry name" value="TRMA_2"/>
    <property type="match status" value="1"/>
</dbReference>
<comment type="similarity">
    <text evidence="4">Belongs to the class I-like SAM-binding methyltransferase superfamily. RNA M5U methyltransferase family.</text>
</comment>
<keyword evidence="3 4" id="KW-0949">S-adenosyl-L-methionine</keyword>
<dbReference type="SUPFAM" id="SSF53335">
    <property type="entry name" value="S-adenosyl-L-methionine-dependent methyltransferases"/>
    <property type="match status" value="1"/>
</dbReference>
<dbReference type="Proteomes" id="UP001321506">
    <property type="component" value="Unassembled WGS sequence"/>
</dbReference>
<evidence type="ECO:0000313" key="6">
    <source>
        <dbReference type="EMBL" id="MDI2099686.1"/>
    </source>
</evidence>
<keyword evidence="2 4" id="KW-0808">Transferase</keyword>
<dbReference type="EMBL" id="JASATX010000007">
    <property type="protein sequence ID" value="MDI2099686.1"/>
    <property type="molecule type" value="Genomic_DNA"/>
</dbReference>